<evidence type="ECO:0000313" key="1">
    <source>
        <dbReference type="EMBL" id="QTA83466.1"/>
    </source>
</evidence>
<gene>
    <name evidence="1" type="ORF">dnl_58760</name>
</gene>
<dbReference type="Proteomes" id="UP000663720">
    <property type="component" value="Chromosome"/>
</dbReference>
<evidence type="ECO:0000313" key="2">
    <source>
        <dbReference type="Proteomes" id="UP000663720"/>
    </source>
</evidence>
<sequence>MRIIQIMEITVQTILNQDIQDNSVYPWVSLKHEHTHQAQKT</sequence>
<dbReference type="KEGG" id="dli:dnl_58760"/>
<name>A0A975BDQ6_9BACT</name>
<dbReference type="AlphaFoldDB" id="A0A975BDQ6"/>
<dbReference type="EMBL" id="CP061799">
    <property type="protein sequence ID" value="QTA83466.1"/>
    <property type="molecule type" value="Genomic_DNA"/>
</dbReference>
<protein>
    <submittedName>
        <fullName evidence="1">Uncharacterized protein</fullName>
    </submittedName>
</protein>
<organism evidence="1 2">
    <name type="scientific">Desulfonema limicola</name>
    <dbReference type="NCBI Taxonomy" id="45656"/>
    <lineage>
        <taxon>Bacteria</taxon>
        <taxon>Pseudomonadati</taxon>
        <taxon>Thermodesulfobacteriota</taxon>
        <taxon>Desulfobacteria</taxon>
        <taxon>Desulfobacterales</taxon>
        <taxon>Desulfococcaceae</taxon>
        <taxon>Desulfonema</taxon>
    </lineage>
</organism>
<keyword evidence="2" id="KW-1185">Reference proteome</keyword>
<proteinExistence type="predicted"/>
<reference evidence="1" key="1">
    <citation type="journal article" date="2021" name="Microb. Physiol.">
        <title>Proteogenomic Insights into the Physiology of Marine, Sulfate-Reducing, Filamentous Desulfonema limicola and Desulfonema magnum.</title>
        <authorList>
            <person name="Schnaars V."/>
            <person name="Wohlbrand L."/>
            <person name="Scheve S."/>
            <person name="Hinrichs C."/>
            <person name="Reinhardt R."/>
            <person name="Rabus R."/>
        </authorList>
    </citation>
    <scope>NUCLEOTIDE SEQUENCE</scope>
    <source>
        <strain evidence="1">5ac10</strain>
    </source>
</reference>
<accession>A0A975BDQ6</accession>